<dbReference type="KEGG" id="aau:AAur_3094"/>
<dbReference type="EMBL" id="CP000474">
    <property type="protein sequence ID" value="ABM06472.1"/>
    <property type="molecule type" value="Genomic_DNA"/>
</dbReference>
<dbReference type="STRING" id="290340.AAur_3094"/>
<evidence type="ECO:0000313" key="1">
    <source>
        <dbReference type="EMBL" id="ABM06472.1"/>
    </source>
</evidence>
<organism evidence="1 2">
    <name type="scientific">Paenarthrobacter aurescens (strain TC1)</name>
    <dbReference type="NCBI Taxonomy" id="290340"/>
    <lineage>
        <taxon>Bacteria</taxon>
        <taxon>Bacillati</taxon>
        <taxon>Actinomycetota</taxon>
        <taxon>Actinomycetes</taxon>
        <taxon>Micrococcales</taxon>
        <taxon>Micrococcaceae</taxon>
        <taxon>Paenarthrobacter</taxon>
    </lineage>
</organism>
<keyword evidence="2" id="KW-1185">Reference proteome</keyword>
<name>A1R982_PAEAT</name>
<evidence type="ECO:0000313" key="2">
    <source>
        <dbReference type="Proteomes" id="UP000000637"/>
    </source>
</evidence>
<gene>
    <name evidence="1" type="ordered locus">AAur_3094</name>
</gene>
<accession>A1R982</accession>
<dbReference type="Pfam" id="PF20117">
    <property type="entry name" value="DUF6507"/>
    <property type="match status" value="1"/>
</dbReference>
<dbReference type="InterPro" id="IPR036170">
    <property type="entry name" value="YezG-like_sf"/>
</dbReference>
<dbReference type="InterPro" id="IPR045436">
    <property type="entry name" value="DUF6507"/>
</dbReference>
<protein>
    <submittedName>
        <fullName evidence="1">Uncharacterized protein</fullName>
    </submittedName>
</protein>
<dbReference type="Proteomes" id="UP000000637">
    <property type="component" value="Chromosome"/>
</dbReference>
<proteinExistence type="predicted"/>
<sequence length="178" mass="19467">MTLLCGIDCVTRRIRPIVVTSLSYRPSPRTLFWGTMTLNWNIDTAGTHAVLTTAASNIDAQNEAAKGMGTAISDAGAALGTGLVAQALNEFVEQSLALKVKFIAGRSAAIVQGTNDALMVGDGWEASYNYDEKPVWEFGDPVNDTYAQELYLFPRDEEHIPDWFEEEMKGATWTPDSD</sequence>
<dbReference type="SUPFAM" id="SSF160424">
    <property type="entry name" value="BH3703-like"/>
    <property type="match status" value="1"/>
</dbReference>
<reference evidence="1 2" key="1">
    <citation type="journal article" date="2006" name="PLoS Genet.">
        <title>Secrets of soil survival revealed by the genome sequence of Arthrobacter aurescens TC1.</title>
        <authorList>
            <person name="Mongodin E.F."/>
            <person name="Shapir N."/>
            <person name="Daugherty S.C."/>
            <person name="DeBoy R.T."/>
            <person name="Emerson J.B."/>
            <person name="Shvartzbeyn A."/>
            <person name="Radune D."/>
            <person name="Vamathevan J."/>
            <person name="Riggs F."/>
            <person name="Grinberg V."/>
            <person name="Khouri H."/>
            <person name="Wackett L.P."/>
            <person name="Nelson K.E."/>
            <person name="Sadowsky M.J."/>
        </authorList>
    </citation>
    <scope>NUCLEOTIDE SEQUENCE [LARGE SCALE GENOMIC DNA]</scope>
    <source>
        <strain evidence="1 2">TC1</strain>
    </source>
</reference>
<dbReference type="HOGENOM" id="CLU_1507648_0_0_11"/>
<dbReference type="AlphaFoldDB" id="A1R982"/>